<evidence type="ECO:0000313" key="2">
    <source>
        <dbReference type="EMBL" id="CAI0398854.1"/>
    </source>
</evidence>
<keyword evidence="1" id="KW-0472">Membrane</keyword>
<dbReference type="EMBL" id="CAMGYJ010000004">
    <property type="protein sequence ID" value="CAI0398854.1"/>
    <property type="molecule type" value="Genomic_DNA"/>
</dbReference>
<evidence type="ECO:0000313" key="3">
    <source>
        <dbReference type="Proteomes" id="UP001154282"/>
    </source>
</evidence>
<comment type="caution">
    <text evidence="2">The sequence shown here is derived from an EMBL/GenBank/DDBJ whole genome shotgun (WGS) entry which is preliminary data.</text>
</comment>
<feature type="non-terminal residue" evidence="2">
    <location>
        <position position="1"/>
    </location>
</feature>
<sequence length="210" mass="22886">ISASTRLRSPSPKLWSPIPSSATPISCPTTNPSRPCAPTRCCSPISSTSCSRLRSSAPGSPLRIWPLWPSRLARPSSDPRPAAGRSPASLLCSSSSTATMMNSPAPAVVILRLVITIRRRGPSRYRGLDLLGSSRGMLPGGRSWPSVLSGSDWPPFTKAPSFDFGIFFFSVLFFFWLSSIHSYSLYLVSSFCYSLEKSMTLVFFDLVKDL</sequence>
<proteinExistence type="predicted"/>
<evidence type="ECO:0000256" key="1">
    <source>
        <dbReference type="SAM" id="Phobius"/>
    </source>
</evidence>
<keyword evidence="1" id="KW-0812">Transmembrane</keyword>
<feature type="transmembrane region" description="Helical" evidence="1">
    <location>
        <begin position="164"/>
        <end position="188"/>
    </location>
</feature>
<accession>A0AAV0IP40</accession>
<gene>
    <name evidence="2" type="ORF">LITE_LOCUS10062</name>
</gene>
<dbReference type="Proteomes" id="UP001154282">
    <property type="component" value="Unassembled WGS sequence"/>
</dbReference>
<protein>
    <submittedName>
        <fullName evidence="2">Uncharacterized protein</fullName>
    </submittedName>
</protein>
<dbReference type="AlphaFoldDB" id="A0AAV0IP40"/>
<name>A0AAV0IP40_9ROSI</name>
<keyword evidence="3" id="KW-1185">Reference proteome</keyword>
<reference evidence="2" key="1">
    <citation type="submission" date="2022-08" db="EMBL/GenBank/DDBJ databases">
        <authorList>
            <person name="Gutierrez-Valencia J."/>
        </authorList>
    </citation>
    <scope>NUCLEOTIDE SEQUENCE</scope>
</reference>
<keyword evidence="1" id="KW-1133">Transmembrane helix</keyword>
<organism evidence="2 3">
    <name type="scientific">Linum tenue</name>
    <dbReference type="NCBI Taxonomy" id="586396"/>
    <lineage>
        <taxon>Eukaryota</taxon>
        <taxon>Viridiplantae</taxon>
        <taxon>Streptophyta</taxon>
        <taxon>Embryophyta</taxon>
        <taxon>Tracheophyta</taxon>
        <taxon>Spermatophyta</taxon>
        <taxon>Magnoliopsida</taxon>
        <taxon>eudicotyledons</taxon>
        <taxon>Gunneridae</taxon>
        <taxon>Pentapetalae</taxon>
        <taxon>rosids</taxon>
        <taxon>fabids</taxon>
        <taxon>Malpighiales</taxon>
        <taxon>Linaceae</taxon>
        <taxon>Linum</taxon>
    </lineage>
</organism>